<dbReference type="EMBL" id="PYLP01000002">
    <property type="protein sequence ID" value="PST41757.1"/>
    <property type="molecule type" value="Genomic_DNA"/>
</dbReference>
<dbReference type="AlphaFoldDB" id="A0A2T3G2L2"/>
<accession>A0A2T3G2L2</accession>
<comment type="caution">
    <text evidence="1">The sequence shown here is derived from an EMBL/GenBank/DDBJ whole genome shotgun (WGS) entry which is preliminary data.</text>
</comment>
<reference evidence="2" key="1">
    <citation type="submission" date="2018-03" db="EMBL/GenBank/DDBJ databases">
        <title>Lachnoclostridium SNUG30370 gen.nov., sp.nov., isolated from human faeces.</title>
        <authorList>
            <person name="Seo B."/>
            <person name="Jeon K."/>
            <person name="Ko G."/>
        </authorList>
    </citation>
    <scope>NUCLEOTIDE SEQUENCE [LARGE SCALE GENOMIC DNA]</scope>
    <source>
        <strain evidence="2">SNUG30370</strain>
    </source>
</reference>
<evidence type="ECO:0000313" key="2">
    <source>
        <dbReference type="Proteomes" id="UP000241201"/>
    </source>
</evidence>
<protein>
    <submittedName>
        <fullName evidence="1">Uncharacterized protein</fullName>
    </submittedName>
</protein>
<dbReference type="RefSeq" id="WP_106987277.1">
    <property type="nucleotide sequence ID" value="NZ_DAWBWI010000288.1"/>
</dbReference>
<dbReference type="GeneID" id="77470071"/>
<organism evidence="1 2">
    <name type="scientific">Faecalibacillus faecis</name>
    <dbReference type="NCBI Taxonomy" id="1982628"/>
    <lineage>
        <taxon>Bacteria</taxon>
        <taxon>Bacillati</taxon>
        <taxon>Bacillota</taxon>
        <taxon>Erysipelotrichia</taxon>
        <taxon>Erysipelotrichales</taxon>
        <taxon>Coprobacillaceae</taxon>
        <taxon>Faecalibacillus</taxon>
    </lineage>
</organism>
<proteinExistence type="predicted"/>
<gene>
    <name evidence="1" type="ORF">C7U55_02990</name>
</gene>
<name>A0A2T3G2L2_9FIRM</name>
<keyword evidence="2" id="KW-1185">Reference proteome</keyword>
<dbReference type="Proteomes" id="UP000241201">
    <property type="component" value="Unassembled WGS sequence"/>
</dbReference>
<evidence type="ECO:0000313" key="1">
    <source>
        <dbReference type="EMBL" id="PST41757.1"/>
    </source>
</evidence>
<sequence length="124" mass="14464">MKLKTNNGSALQITLVLLLILSLNIFSLCQITILNSRSFKGLKEVNETRLIENILLANYKYENKNSILLSDYLTIDDYAISYTVDDMGNYFYIETTIEKENKKHLFHVELNKEKNIIQKIEEIN</sequence>